<evidence type="ECO:0000313" key="3">
    <source>
        <dbReference type="Proteomes" id="UP000051697"/>
    </source>
</evidence>
<dbReference type="Proteomes" id="UP000051697">
    <property type="component" value="Unassembled WGS sequence"/>
</dbReference>
<feature type="transmembrane region" description="Helical" evidence="1">
    <location>
        <begin position="30"/>
        <end position="48"/>
    </location>
</feature>
<keyword evidence="3" id="KW-1185">Reference proteome</keyword>
<dbReference type="RefSeq" id="WP_057889835.1">
    <property type="nucleotide sequence ID" value="NZ_AZFE01000031.1"/>
</dbReference>
<dbReference type="KEGG" id="lol:LACOL_0418"/>
<sequence>MDDQFKSWIGFAIFIVATVLSFMVNGLLQNLLYVIAGVSVFLGMFFAAKWKIDDAIDLIKNIFGKR</sequence>
<accession>A0A0R1RPA8</accession>
<dbReference type="AlphaFoldDB" id="A0A0R1RPA8"/>
<feature type="transmembrane region" description="Helical" evidence="1">
    <location>
        <begin position="7"/>
        <end position="24"/>
    </location>
</feature>
<proteinExistence type="predicted"/>
<reference evidence="2 3" key="1">
    <citation type="journal article" date="2015" name="Genome Announc.">
        <title>Expanding the biotechnology potential of lactobacilli through comparative genomics of 213 strains and associated genera.</title>
        <authorList>
            <person name="Sun Z."/>
            <person name="Harris H.M."/>
            <person name="McCann A."/>
            <person name="Guo C."/>
            <person name="Argimon S."/>
            <person name="Zhang W."/>
            <person name="Yang X."/>
            <person name="Jeffery I.B."/>
            <person name="Cooney J.C."/>
            <person name="Kagawa T.F."/>
            <person name="Liu W."/>
            <person name="Song Y."/>
            <person name="Salvetti E."/>
            <person name="Wrobel A."/>
            <person name="Rasinkangas P."/>
            <person name="Parkhill J."/>
            <person name="Rea M.C."/>
            <person name="O'Sullivan O."/>
            <person name="Ritari J."/>
            <person name="Douillard F.P."/>
            <person name="Paul Ross R."/>
            <person name="Yang R."/>
            <person name="Briner A.E."/>
            <person name="Felis G.E."/>
            <person name="de Vos W.M."/>
            <person name="Barrangou R."/>
            <person name="Klaenhammer T.R."/>
            <person name="Caufield P.W."/>
            <person name="Cui Y."/>
            <person name="Zhang H."/>
            <person name="O'Toole P.W."/>
        </authorList>
    </citation>
    <scope>NUCLEOTIDE SEQUENCE [LARGE SCALE GENOMIC DNA]</scope>
    <source>
        <strain evidence="2 3">DSM 15707</strain>
    </source>
</reference>
<organism evidence="2 3">
    <name type="scientific">Paucilactobacillus oligofermentans DSM 15707 = LMG 22743</name>
    <dbReference type="NCBI Taxonomy" id="1423778"/>
    <lineage>
        <taxon>Bacteria</taxon>
        <taxon>Bacillati</taxon>
        <taxon>Bacillota</taxon>
        <taxon>Bacilli</taxon>
        <taxon>Lactobacillales</taxon>
        <taxon>Lactobacillaceae</taxon>
        <taxon>Paucilactobacillus</taxon>
    </lineage>
</organism>
<protein>
    <submittedName>
        <fullName evidence="2">Uncharacterized protein</fullName>
    </submittedName>
</protein>
<evidence type="ECO:0000256" key="1">
    <source>
        <dbReference type="SAM" id="Phobius"/>
    </source>
</evidence>
<dbReference type="STRING" id="1423778.FC70_GL000879"/>
<dbReference type="PATRIC" id="fig|1423778.4.peg.912"/>
<keyword evidence="1" id="KW-0812">Transmembrane</keyword>
<name>A0A0R1RPA8_9LACO</name>
<comment type="caution">
    <text evidence="2">The sequence shown here is derived from an EMBL/GenBank/DDBJ whole genome shotgun (WGS) entry which is preliminary data.</text>
</comment>
<dbReference type="EMBL" id="AZFE01000031">
    <property type="protein sequence ID" value="KRL55283.1"/>
    <property type="molecule type" value="Genomic_DNA"/>
</dbReference>
<gene>
    <name evidence="2" type="ORF">FC70_GL000879</name>
</gene>
<keyword evidence="1" id="KW-1133">Transmembrane helix</keyword>
<evidence type="ECO:0000313" key="2">
    <source>
        <dbReference type="EMBL" id="KRL55283.1"/>
    </source>
</evidence>
<keyword evidence="1" id="KW-0472">Membrane</keyword>